<proteinExistence type="predicted"/>
<name>A0A371D6E6_9APHY</name>
<evidence type="ECO:0000256" key="1">
    <source>
        <dbReference type="ARBA" id="ARBA00004123"/>
    </source>
</evidence>
<organism evidence="7 8">
    <name type="scientific">Lentinus brumalis</name>
    <dbReference type="NCBI Taxonomy" id="2498619"/>
    <lineage>
        <taxon>Eukaryota</taxon>
        <taxon>Fungi</taxon>
        <taxon>Dikarya</taxon>
        <taxon>Basidiomycota</taxon>
        <taxon>Agaricomycotina</taxon>
        <taxon>Agaricomycetes</taxon>
        <taxon>Polyporales</taxon>
        <taxon>Polyporaceae</taxon>
        <taxon>Lentinus</taxon>
    </lineage>
</organism>
<evidence type="ECO:0000256" key="4">
    <source>
        <dbReference type="ARBA" id="ARBA00023242"/>
    </source>
</evidence>
<dbReference type="InterPro" id="IPR037525">
    <property type="entry name" value="Velvet_dom"/>
</dbReference>
<evidence type="ECO:0000256" key="3">
    <source>
        <dbReference type="ARBA" id="ARBA00023163"/>
    </source>
</evidence>
<protein>
    <recommendedName>
        <fullName evidence="6">Velvet domain-containing protein</fullName>
    </recommendedName>
</protein>
<dbReference type="PANTHER" id="PTHR33572:SF3">
    <property type="entry name" value="VELVET COMPLEX SUBUNIT B"/>
    <property type="match status" value="1"/>
</dbReference>
<dbReference type="Proteomes" id="UP000256964">
    <property type="component" value="Unassembled WGS sequence"/>
</dbReference>
<comment type="subcellular location">
    <subcellularLocation>
        <location evidence="1">Nucleus</location>
    </subcellularLocation>
</comment>
<dbReference type="GO" id="GO:0005634">
    <property type="term" value="C:nucleus"/>
    <property type="evidence" value="ECO:0007669"/>
    <property type="project" value="UniProtKB-SubCell"/>
</dbReference>
<evidence type="ECO:0000256" key="5">
    <source>
        <dbReference type="SAM" id="MobiDB-lite"/>
    </source>
</evidence>
<keyword evidence="8" id="KW-1185">Reference proteome</keyword>
<evidence type="ECO:0000256" key="2">
    <source>
        <dbReference type="ARBA" id="ARBA00023015"/>
    </source>
</evidence>
<dbReference type="Gene3D" id="2.60.40.3960">
    <property type="entry name" value="Velvet domain"/>
    <property type="match status" value="1"/>
</dbReference>
<dbReference type="OrthoDB" id="5599552at2759"/>
<reference evidence="7 8" key="1">
    <citation type="journal article" date="2018" name="Biotechnol. Biofuels">
        <title>Integrative visual omics of the white-rot fungus Polyporus brumalis exposes the biotechnological potential of its oxidative enzymes for delignifying raw plant biomass.</title>
        <authorList>
            <person name="Miyauchi S."/>
            <person name="Rancon A."/>
            <person name="Drula E."/>
            <person name="Hage H."/>
            <person name="Chaduli D."/>
            <person name="Favel A."/>
            <person name="Grisel S."/>
            <person name="Henrissat B."/>
            <person name="Herpoel-Gimbert I."/>
            <person name="Ruiz-Duenas F.J."/>
            <person name="Chevret D."/>
            <person name="Hainaut M."/>
            <person name="Lin J."/>
            <person name="Wang M."/>
            <person name="Pangilinan J."/>
            <person name="Lipzen A."/>
            <person name="Lesage-Meessen L."/>
            <person name="Navarro D."/>
            <person name="Riley R."/>
            <person name="Grigoriev I.V."/>
            <person name="Zhou S."/>
            <person name="Raouche S."/>
            <person name="Rosso M.N."/>
        </authorList>
    </citation>
    <scope>NUCLEOTIDE SEQUENCE [LARGE SCALE GENOMIC DNA]</scope>
    <source>
        <strain evidence="7 8">BRFM 1820</strain>
    </source>
</reference>
<keyword evidence="2" id="KW-0805">Transcription regulation</keyword>
<gene>
    <name evidence="7" type="ORF">OH76DRAFT_1405379</name>
</gene>
<dbReference type="AlphaFoldDB" id="A0A371D6E6"/>
<dbReference type="InterPro" id="IPR021740">
    <property type="entry name" value="Velvet"/>
</dbReference>
<feature type="domain" description="Velvet" evidence="6">
    <location>
        <begin position="32"/>
        <end position="285"/>
    </location>
</feature>
<dbReference type="EMBL" id="KZ857414">
    <property type="protein sequence ID" value="RDX48113.1"/>
    <property type="molecule type" value="Genomic_DNA"/>
</dbReference>
<dbReference type="Pfam" id="PF11754">
    <property type="entry name" value="Velvet"/>
    <property type="match status" value="1"/>
</dbReference>
<sequence length="360" mass="38531">MVSDQGPYAVPLSVGPSAAGGPIAFTHGPFAGKTVRTSAAEIQKADAGRKFARKDKRPLDPPPVVQVRFFEVVHAGTPRQYEQEILDFDDTLTIGLVCQVDLFPVPVEANPCGSTRERSMPHIFAASPCADTSSGVLPVPLLLPAPFGTSSPHVPVPGWMPSKNSDIVAYYGNYPIRESTNSTGILAGARVANPMMLCHNNRGVLAFVFSDLAVQQEGTFALRYCIANVCSKTTEDRGLSYRTPVLATCFGGVFRIWSTKTFPGLSGSTTLTKRLSLLGASVNIRSEDHKIGKGRKRQKTGCSESSADGTESSRSQPEGSETASSLDTRVSLLPDLQWAQTNYAWLLRPNPGPFGSSGQV</sequence>
<evidence type="ECO:0000259" key="6">
    <source>
        <dbReference type="PROSITE" id="PS51821"/>
    </source>
</evidence>
<keyword evidence="4" id="KW-0539">Nucleus</keyword>
<keyword evidence="3" id="KW-0804">Transcription</keyword>
<feature type="region of interest" description="Disordered" evidence="5">
    <location>
        <begin position="289"/>
        <end position="326"/>
    </location>
</feature>
<accession>A0A371D6E6</accession>
<dbReference type="InterPro" id="IPR038491">
    <property type="entry name" value="Velvet_dom_sf"/>
</dbReference>
<dbReference type="PANTHER" id="PTHR33572">
    <property type="entry name" value="SPORE DEVELOPMENT REGULATOR VOSA"/>
    <property type="match status" value="1"/>
</dbReference>
<dbReference type="PROSITE" id="PS51821">
    <property type="entry name" value="VELVET"/>
    <property type="match status" value="1"/>
</dbReference>
<evidence type="ECO:0000313" key="7">
    <source>
        <dbReference type="EMBL" id="RDX48113.1"/>
    </source>
</evidence>
<evidence type="ECO:0000313" key="8">
    <source>
        <dbReference type="Proteomes" id="UP000256964"/>
    </source>
</evidence>
<feature type="compositionally biased region" description="Polar residues" evidence="5">
    <location>
        <begin position="300"/>
        <end position="326"/>
    </location>
</feature>